<evidence type="ECO:0000313" key="6">
    <source>
        <dbReference type="EMBL" id="PIP86678.1"/>
    </source>
</evidence>
<evidence type="ECO:0000259" key="5">
    <source>
        <dbReference type="SMART" id="SM00470"/>
    </source>
</evidence>
<accession>A0A2H0DXT1</accession>
<dbReference type="PANTHER" id="PTHR33375">
    <property type="entry name" value="CHROMOSOME-PARTITIONING PROTEIN PARB-RELATED"/>
    <property type="match status" value="1"/>
</dbReference>
<evidence type="ECO:0000313" key="7">
    <source>
        <dbReference type="Proteomes" id="UP000231276"/>
    </source>
</evidence>
<dbReference type="AlphaFoldDB" id="A0A2H0DXT1"/>
<keyword evidence="2" id="KW-0159">Chromosome partition</keyword>
<proteinExistence type="inferred from homology"/>
<comment type="similarity">
    <text evidence="1">Belongs to the ParB family.</text>
</comment>
<feature type="compositionally biased region" description="Acidic residues" evidence="4">
    <location>
        <begin position="314"/>
        <end position="339"/>
    </location>
</feature>
<feature type="compositionally biased region" description="Basic and acidic residues" evidence="4">
    <location>
        <begin position="342"/>
        <end position="353"/>
    </location>
</feature>
<dbReference type="NCBIfam" id="TIGR00180">
    <property type="entry name" value="parB_part"/>
    <property type="match status" value="1"/>
</dbReference>
<feature type="domain" description="ParB-like N-terminal" evidence="5">
    <location>
        <begin position="10"/>
        <end position="110"/>
    </location>
</feature>
<dbReference type="GO" id="GO:0007059">
    <property type="term" value="P:chromosome segregation"/>
    <property type="evidence" value="ECO:0007669"/>
    <property type="project" value="UniProtKB-KW"/>
</dbReference>
<dbReference type="GO" id="GO:0005694">
    <property type="term" value="C:chromosome"/>
    <property type="evidence" value="ECO:0007669"/>
    <property type="project" value="TreeGrafter"/>
</dbReference>
<feature type="compositionally biased region" description="Basic and acidic residues" evidence="4">
    <location>
        <begin position="370"/>
        <end position="382"/>
    </location>
</feature>
<dbReference type="Proteomes" id="UP000231276">
    <property type="component" value="Unassembled WGS sequence"/>
</dbReference>
<dbReference type="InterPro" id="IPR004437">
    <property type="entry name" value="ParB/RepB/Spo0J"/>
</dbReference>
<dbReference type="Gene3D" id="1.10.10.2830">
    <property type="match status" value="1"/>
</dbReference>
<dbReference type="FunFam" id="3.90.1530.30:FF:000001">
    <property type="entry name" value="Chromosome partitioning protein ParB"/>
    <property type="match status" value="1"/>
</dbReference>
<dbReference type="PANTHER" id="PTHR33375:SF1">
    <property type="entry name" value="CHROMOSOME-PARTITIONING PROTEIN PARB-RELATED"/>
    <property type="match status" value="1"/>
</dbReference>
<sequence length="393" mass="45233">MSYIQNNSIFWVEVDKISPNPFQPRRDFDSDKLKDLAESIKMYGLLQPLTVTRKEEEREDGSLVTTYELIAGERRLRASRLAGLVQVPVIIRSGEEDDRLKLELAIIENLQRDDLNPVERAIAFQQLVERFGFKHGAVAKRVGKSREYVSNTIRLLSLPEEIKKALSENKLSEGHTRPILMLRDRPKEQVTLFKEIIFKKLTVREAEAISRRIAYDKVRKQSRSYDPELVEMEDQLAESLGTRVFIEKRPVGGKITIDFFSNSDLKKILELLGKEKIELTSIEEIEKQSPQNTDSENSPESFMDEIIERKEEAESFEDDTAESIGEGLEDDSSSDEENQEIFGDKFSREDEKPINFSVPSYTENEEESEERDKKGESEEKSDGSLYSISDFTI</sequence>
<dbReference type="EMBL" id="PCTS01000010">
    <property type="protein sequence ID" value="PIP86678.1"/>
    <property type="molecule type" value="Genomic_DNA"/>
</dbReference>
<feature type="region of interest" description="Disordered" evidence="4">
    <location>
        <begin position="308"/>
        <end position="393"/>
    </location>
</feature>
<dbReference type="Gene3D" id="3.90.1530.30">
    <property type="match status" value="1"/>
</dbReference>
<dbReference type="Pfam" id="PF23552">
    <property type="entry name" value="ParB_C"/>
    <property type="match status" value="1"/>
</dbReference>
<reference evidence="6 7" key="1">
    <citation type="submission" date="2017-09" db="EMBL/GenBank/DDBJ databases">
        <title>Depth-based differentiation of microbial function through sediment-hosted aquifers and enrichment of novel symbionts in the deep terrestrial subsurface.</title>
        <authorList>
            <person name="Probst A.J."/>
            <person name="Ladd B."/>
            <person name="Jarett J.K."/>
            <person name="Geller-Mcgrath D.E."/>
            <person name="Sieber C.M."/>
            <person name="Emerson J.B."/>
            <person name="Anantharaman K."/>
            <person name="Thomas B.C."/>
            <person name="Malmstrom R."/>
            <person name="Stieglmeier M."/>
            <person name="Klingl A."/>
            <person name="Woyke T."/>
            <person name="Ryan C.M."/>
            <person name="Banfield J.F."/>
        </authorList>
    </citation>
    <scope>NUCLEOTIDE SEQUENCE [LARGE SCALE GENOMIC DNA]</scope>
    <source>
        <strain evidence="6">CG22_combo_CG10-13_8_21_14_all_43_18</strain>
    </source>
</reference>
<dbReference type="GO" id="GO:0003677">
    <property type="term" value="F:DNA binding"/>
    <property type="evidence" value="ECO:0007669"/>
    <property type="project" value="UniProtKB-KW"/>
</dbReference>
<dbReference type="GO" id="GO:0045881">
    <property type="term" value="P:positive regulation of sporulation resulting in formation of a cellular spore"/>
    <property type="evidence" value="ECO:0007669"/>
    <property type="project" value="TreeGrafter"/>
</dbReference>
<dbReference type="SMART" id="SM00470">
    <property type="entry name" value="ParB"/>
    <property type="match status" value="1"/>
</dbReference>
<dbReference type="InterPro" id="IPR003115">
    <property type="entry name" value="ParB_N"/>
</dbReference>
<dbReference type="Pfam" id="PF02195">
    <property type="entry name" value="ParB_N"/>
    <property type="match status" value="1"/>
</dbReference>
<name>A0A2H0DXT1_9BACT</name>
<comment type="caution">
    <text evidence="6">The sequence shown here is derived from an EMBL/GenBank/DDBJ whole genome shotgun (WGS) entry which is preliminary data.</text>
</comment>
<evidence type="ECO:0000256" key="4">
    <source>
        <dbReference type="SAM" id="MobiDB-lite"/>
    </source>
</evidence>
<gene>
    <name evidence="6" type="ORF">COW82_00735</name>
</gene>
<evidence type="ECO:0000256" key="2">
    <source>
        <dbReference type="ARBA" id="ARBA00022829"/>
    </source>
</evidence>
<dbReference type="CDD" id="cd16393">
    <property type="entry name" value="SPO0J_N"/>
    <property type="match status" value="1"/>
</dbReference>
<keyword evidence="3" id="KW-0238">DNA-binding</keyword>
<evidence type="ECO:0000256" key="1">
    <source>
        <dbReference type="ARBA" id="ARBA00006295"/>
    </source>
</evidence>
<dbReference type="SUPFAM" id="SSF110849">
    <property type="entry name" value="ParB/Sulfiredoxin"/>
    <property type="match status" value="1"/>
</dbReference>
<dbReference type="Pfam" id="PF17762">
    <property type="entry name" value="HTH_ParB"/>
    <property type="match status" value="1"/>
</dbReference>
<dbReference type="InterPro" id="IPR050336">
    <property type="entry name" value="Chromosome_partition/occlusion"/>
</dbReference>
<protein>
    <recommendedName>
        <fullName evidence="5">ParB-like N-terminal domain-containing protein</fullName>
    </recommendedName>
</protein>
<organism evidence="6 7">
    <name type="scientific">Candidatus Campbellbacteria bacterium CG22_combo_CG10-13_8_21_14_all_43_18</name>
    <dbReference type="NCBI Taxonomy" id="1974530"/>
    <lineage>
        <taxon>Bacteria</taxon>
        <taxon>Candidatus Campbelliibacteriota</taxon>
    </lineage>
</organism>
<dbReference type="FunFam" id="1.10.10.2830:FF:000001">
    <property type="entry name" value="Chromosome partitioning protein ParB"/>
    <property type="match status" value="1"/>
</dbReference>
<evidence type="ECO:0000256" key="3">
    <source>
        <dbReference type="ARBA" id="ARBA00023125"/>
    </source>
</evidence>
<dbReference type="InterPro" id="IPR057240">
    <property type="entry name" value="ParB_dimer_C"/>
</dbReference>
<dbReference type="InterPro" id="IPR041468">
    <property type="entry name" value="HTH_ParB/Spo0J"/>
</dbReference>
<dbReference type="InterPro" id="IPR036086">
    <property type="entry name" value="ParB/Sulfiredoxin_sf"/>
</dbReference>
<dbReference type="SUPFAM" id="SSF109709">
    <property type="entry name" value="KorB DNA-binding domain-like"/>
    <property type="match status" value="1"/>
</dbReference>